<reference evidence="2" key="1">
    <citation type="submission" date="2019-12" db="EMBL/GenBank/DDBJ databases">
        <title>The DNA Methylation Landscape of Giant Viruses.</title>
        <authorList>
            <person name="Jeudy S."/>
            <person name="Rigou S."/>
            <person name="Alempic J.-M."/>
            <person name="Claverie J.-M."/>
            <person name="Abergel C."/>
            <person name="Legendre M."/>
        </authorList>
    </citation>
    <scope>NUCLEOTIDE SEQUENCE</scope>
    <source>
        <strain evidence="2">P4</strain>
    </source>
</reference>
<keyword evidence="1" id="KW-0472">Membrane</keyword>
<accession>A0A6G8MY49</accession>
<keyword evidence="1" id="KW-1133">Transmembrane helix</keyword>
<name>A0A6G8MY49_9VIRU</name>
<proteinExistence type="predicted"/>
<dbReference type="Proteomes" id="UP001224087">
    <property type="component" value="Segment"/>
</dbReference>
<sequence length="76" mass="8741">MGDCSRQEYIISIVLTGLITYIVVWLTLRFSSSSLLYYKYEDRILYLPLGPSFIWQISLFVAIVAAFAATVAFFKF</sequence>
<organism evidence="2 3">
    <name type="scientific">Cedratvirus kamchatka</name>
    <dbReference type="NCBI Taxonomy" id="2716914"/>
    <lineage>
        <taxon>Viruses</taxon>
        <taxon>Pithoviruses</taxon>
        <taxon>Orthocedratvirinae</taxon>
        <taxon>Alphacedratvirus</taxon>
        <taxon>Alphacedratvirus rossiense</taxon>
    </lineage>
</organism>
<keyword evidence="3" id="KW-1185">Reference proteome</keyword>
<protein>
    <submittedName>
        <fullName evidence="2">Transmembrane protein</fullName>
    </submittedName>
</protein>
<evidence type="ECO:0000313" key="3">
    <source>
        <dbReference type="Proteomes" id="UP001224087"/>
    </source>
</evidence>
<dbReference type="EMBL" id="MN873693">
    <property type="protein sequence ID" value="QIN54483.1"/>
    <property type="molecule type" value="Genomic_DNA"/>
</dbReference>
<keyword evidence="1 2" id="KW-0812">Transmembrane</keyword>
<feature type="transmembrane region" description="Helical" evidence="1">
    <location>
        <begin position="9"/>
        <end position="28"/>
    </location>
</feature>
<evidence type="ECO:0000256" key="1">
    <source>
        <dbReference type="SAM" id="Phobius"/>
    </source>
</evidence>
<feature type="transmembrane region" description="Helical" evidence="1">
    <location>
        <begin position="53"/>
        <end position="74"/>
    </location>
</feature>
<evidence type="ECO:0000313" key="2">
    <source>
        <dbReference type="EMBL" id="QIN54483.1"/>
    </source>
</evidence>
<gene>
    <name evidence="2" type="primary">ck358</name>
</gene>